<dbReference type="CDD" id="cd05121">
    <property type="entry name" value="ABC1_ADCK3-like"/>
    <property type="match status" value="1"/>
</dbReference>
<protein>
    <submittedName>
        <fullName evidence="2">ABC transporter-like protein</fullName>
    </submittedName>
</protein>
<dbReference type="InterPro" id="IPR011009">
    <property type="entry name" value="Kinase-like_dom_sf"/>
</dbReference>
<dbReference type="Proteomes" id="UP000002630">
    <property type="component" value="Linkage Group LG16"/>
</dbReference>
<sequence length="500" mass="56816">MPRFPLAHISWRKALQDRRKRVALTVAEGLAAEDHEVTERAEGAQVFRAARFWGRSATIYLSYKKMQAKCALELPRVANLEERELKRKEWWDGIHELNSDRMLKLCLDLRGFYLKSGQFLGTRHDFMPKIFLRKLGKLHDDVPPMAASHVSKVLARELDVPAEELFSSLNLTHPIGSASISQVHRGVIRETGEKVAVKVQYPGAERVMMSDLRNLKILAWFLQKFELNFDILSSLKELSRQIKGEFDFRSEATTMDRMHESLGEHSRRINLPTSRSSTKRVLIMSYLEGESLAQLKRGGKERFNAARKRIGKSLLHELADAWGFMIFEEGLFNADPHPGNILIMPEEQVGPIKRGFGLLGLRTPKLRIGLLDWGQTKELGRQDREKVANLILAVSSHASPDIVRCFNGLGVKLSNPDDADSIEKLALVMFDTRTIKGLDFNPFSDNNVLKLNSVLEYPQDLYFILRTVLMFRGMAQSLGVEFSLADKWAPHARRLLACSG</sequence>
<dbReference type="Gene3D" id="1.10.510.10">
    <property type="entry name" value="Transferase(Phosphotransferase) domain 1"/>
    <property type="match status" value="1"/>
</dbReference>
<evidence type="ECO:0000313" key="2">
    <source>
        <dbReference type="EMBL" id="CBN74513.1"/>
    </source>
</evidence>
<dbReference type="Pfam" id="PF03109">
    <property type="entry name" value="ABC1"/>
    <property type="match status" value="1"/>
</dbReference>
<feature type="domain" description="Protein kinase" evidence="1">
    <location>
        <begin position="169"/>
        <end position="500"/>
    </location>
</feature>
<dbReference type="OMA" id="ICNGPEA"/>
<keyword evidence="3" id="KW-1185">Reference proteome</keyword>
<evidence type="ECO:0000313" key="3">
    <source>
        <dbReference type="Proteomes" id="UP000002630"/>
    </source>
</evidence>
<dbReference type="GO" id="GO:0005524">
    <property type="term" value="F:ATP binding"/>
    <property type="evidence" value="ECO:0007669"/>
    <property type="project" value="InterPro"/>
</dbReference>
<dbReference type="SUPFAM" id="SSF56112">
    <property type="entry name" value="Protein kinase-like (PK-like)"/>
    <property type="match status" value="1"/>
</dbReference>
<dbReference type="PROSITE" id="PS50011">
    <property type="entry name" value="PROTEIN_KINASE_DOM"/>
    <property type="match status" value="1"/>
</dbReference>
<proteinExistence type="predicted"/>
<dbReference type="EMBL" id="FN649741">
    <property type="protein sequence ID" value="CBN74513.1"/>
    <property type="molecule type" value="Genomic_DNA"/>
</dbReference>
<organism evidence="2 3">
    <name type="scientific">Ectocarpus siliculosus</name>
    <name type="common">Brown alga</name>
    <name type="synonym">Conferva siliculosa</name>
    <dbReference type="NCBI Taxonomy" id="2880"/>
    <lineage>
        <taxon>Eukaryota</taxon>
        <taxon>Sar</taxon>
        <taxon>Stramenopiles</taxon>
        <taxon>Ochrophyta</taxon>
        <taxon>PX clade</taxon>
        <taxon>Phaeophyceae</taxon>
        <taxon>Ectocarpales</taxon>
        <taxon>Ectocarpaceae</taxon>
        <taxon>Ectocarpus</taxon>
    </lineage>
</organism>
<dbReference type="InterPro" id="IPR004147">
    <property type="entry name" value="ABC1_dom"/>
</dbReference>
<accession>D8LK44</accession>
<evidence type="ECO:0000259" key="1">
    <source>
        <dbReference type="PROSITE" id="PS50011"/>
    </source>
</evidence>
<dbReference type="OrthoDB" id="427480at2759"/>
<name>D8LK44_ECTSI</name>
<gene>
    <name evidence="2" type="ORF">Esi_0028_0144</name>
</gene>
<dbReference type="InterPro" id="IPR051130">
    <property type="entry name" value="Mito_struct-func_regulator"/>
</dbReference>
<dbReference type="GO" id="GO:0004672">
    <property type="term" value="F:protein kinase activity"/>
    <property type="evidence" value="ECO:0007669"/>
    <property type="project" value="InterPro"/>
</dbReference>
<dbReference type="EMBL" id="FN648464">
    <property type="protein sequence ID" value="CBN74513.1"/>
    <property type="molecule type" value="Genomic_DNA"/>
</dbReference>
<dbReference type="InParanoid" id="D8LK44"/>
<dbReference type="eggNOG" id="KOG1235">
    <property type="taxonomic scope" value="Eukaryota"/>
</dbReference>
<dbReference type="PANTHER" id="PTHR43173">
    <property type="entry name" value="ABC1 FAMILY PROTEIN"/>
    <property type="match status" value="1"/>
</dbReference>
<dbReference type="AlphaFoldDB" id="D8LK44"/>
<dbReference type="PANTHER" id="PTHR43173:SF12">
    <property type="entry name" value="PROTEIN KINASE SUPERFAMILY PROTEIN"/>
    <property type="match status" value="1"/>
</dbReference>
<dbReference type="InterPro" id="IPR000719">
    <property type="entry name" value="Prot_kinase_dom"/>
</dbReference>
<reference evidence="2 3" key="1">
    <citation type="journal article" date="2010" name="Nature">
        <title>The Ectocarpus genome and the independent evolution of multicellularity in brown algae.</title>
        <authorList>
            <person name="Cock J.M."/>
            <person name="Sterck L."/>
            <person name="Rouze P."/>
            <person name="Scornet D."/>
            <person name="Allen A.E."/>
            <person name="Amoutzias G."/>
            <person name="Anthouard V."/>
            <person name="Artiguenave F."/>
            <person name="Aury J.M."/>
            <person name="Badger J.H."/>
            <person name="Beszteri B."/>
            <person name="Billiau K."/>
            <person name="Bonnet E."/>
            <person name="Bothwell J.H."/>
            <person name="Bowler C."/>
            <person name="Boyen C."/>
            <person name="Brownlee C."/>
            <person name="Carrano C.J."/>
            <person name="Charrier B."/>
            <person name="Cho G.Y."/>
            <person name="Coelho S.M."/>
            <person name="Collen J."/>
            <person name="Corre E."/>
            <person name="Da Silva C."/>
            <person name="Delage L."/>
            <person name="Delaroque N."/>
            <person name="Dittami S.M."/>
            <person name="Doulbeau S."/>
            <person name="Elias M."/>
            <person name="Farnham G."/>
            <person name="Gachon C.M."/>
            <person name="Gschloessl B."/>
            <person name="Heesch S."/>
            <person name="Jabbari K."/>
            <person name="Jubin C."/>
            <person name="Kawai H."/>
            <person name="Kimura K."/>
            <person name="Kloareg B."/>
            <person name="Kupper F.C."/>
            <person name="Lang D."/>
            <person name="Le Bail A."/>
            <person name="Leblanc C."/>
            <person name="Lerouge P."/>
            <person name="Lohr M."/>
            <person name="Lopez P.J."/>
            <person name="Martens C."/>
            <person name="Maumus F."/>
            <person name="Michel G."/>
            <person name="Miranda-Saavedra D."/>
            <person name="Morales J."/>
            <person name="Moreau H."/>
            <person name="Motomura T."/>
            <person name="Nagasato C."/>
            <person name="Napoli C.A."/>
            <person name="Nelson D.R."/>
            <person name="Nyvall-Collen P."/>
            <person name="Peters A.F."/>
            <person name="Pommier C."/>
            <person name="Potin P."/>
            <person name="Poulain J."/>
            <person name="Quesneville H."/>
            <person name="Read B."/>
            <person name="Rensing S.A."/>
            <person name="Ritter A."/>
            <person name="Rousvoal S."/>
            <person name="Samanta M."/>
            <person name="Samson G."/>
            <person name="Schroeder D.C."/>
            <person name="Segurens B."/>
            <person name="Strittmatter M."/>
            <person name="Tonon T."/>
            <person name="Tregear J.W."/>
            <person name="Valentin K."/>
            <person name="von Dassow P."/>
            <person name="Yamagishi T."/>
            <person name="Van de Peer Y."/>
            <person name="Wincker P."/>
        </authorList>
    </citation>
    <scope>NUCLEOTIDE SEQUENCE [LARGE SCALE GENOMIC DNA]</scope>
    <source>
        <strain evidence="3">Ec32 / CCAP1310/4</strain>
    </source>
</reference>
<dbReference type="STRING" id="2880.D8LK44"/>